<keyword evidence="2" id="KW-0732">Signal</keyword>
<keyword evidence="5" id="KW-1185">Reference proteome</keyword>
<evidence type="ECO:0000256" key="2">
    <source>
        <dbReference type="SAM" id="SignalP"/>
    </source>
</evidence>
<reference evidence="4 5" key="1">
    <citation type="submission" date="2021-06" db="EMBL/GenBank/DDBJ databases">
        <authorList>
            <person name="Palmer J.M."/>
        </authorList>
    </citation>
    <scope>NUCLEOTIDE SEQUENCE [LARGE SCALE GENOMIC DNA]</scope>
    <source>
        <strain evidence="4 5">GA_2019</strain>
        <tissue evidence="4">Muscle</tissue>
    </source>
</reference>
<dbReference type="InterPro" id="IPR008138">
    <property type="entry name" value="SapB_2"/>
</dbReference>
<sequence>MATLILPLILLVGLQGYAAKLCKEEVDKMLPLAITFVTGVVVSWRPESEVVIKLLDEICHILPRTYRNQCEAIIGKFSKTVLDAILGYATPEAICALIHQCKGQEAVAGLEIFQSVILTRPLSFRPDLDLCSSCYMPSYSMVL</sequence>
<dbReference type="SUPFAM" id="SSF47862">
    <property type="entry name" value="Saposin"/>
    <property type="match status" value="1"/>
</dbReference>
<feature type="chain" id="PRO_5046710372" description="Saposin B-type domain-containing protein" evidence="2">
    <location>
        <begin position="20"/>
        <end position="143"/>
    </location>
</feature>
<protein>
    <recommendedName>
        <fullName evidence="3">Saposin B-type domain-containing protein</fullName>
    </recommendedName>
</protein>
<accession>A0ABV0PFJ8</accession>
<evidence type="ECO:0000256" key="1">
    <source>
        <dbReference type="ARBA" id="ARBA00023157"/>
    </source>
</evidence>
<gene>
    <name evidence="4" type="ORF">GOODEAATRI_019431</name>
</gene>
<name>A0ABV0PFJ8_9TELE</name>
<evidence type="ECO:0000313" key="5">
    <source>
        <dbReference type="Proteomes" id="UP001476798"/>
    </source>
</evidence>
<dbReference type="InterPro" id="IPR008139">
    <property type="entry name" value="SaposinB_dom"/>
</dbReference>
<dbReference type="EMBL" id="JAHRIO010071689">
    <property type="protein sequence ID" value="MEQ2182167.1"/>
    <property type="molecule type" value="Genomic_DNA"/>
</dbReference>
<comment type="caution">
    <text evidence="4">The sequence shown here is derived from an EMBL/GenBank/DDBJ whole genome shotgun (WGS) entry which is preliminary data.</text>
</comment>
<evidence type="ECO:0000259" key="3">
    <source>
        <dbReference type="PROSITE" id="PS50015"/>
    </source>
</evidence>
<dbReference type="Proteomes" id="UP001476798">
    <property type="component" value="Unassembled WGS sequence"/>
</dbReference>
<dbReference type="Gene3D" id="1.10.225.10">
    <property type="entry name" value="Saposin-like"/>
    <property type="match status" value="1"/>
</dbReference>
<dbReference type="Pfam" id="PF03489">
    <property type="entry name" value="SapB_2"/>
    <property type="match status" value="1"/>
</dbReference>
<proteinExistence type="predicted"/>
<feature type="signal peptide" evidence="2">
    <location>
        <begin position="1"/>
        <end position="19"/>
    </location>
</feature>
<evidence type="ECO:0000313" key="4">
    <source>
        <dbReference type="EMBL" id="MEQ2182167.1"/>
    </source>
</evidence>
<dbReference type="SMART" id="SM00741">
    <property type="entry name" value="SapB"/>
    <property type="match status" value="1"/>
</dbReference>
<dbReference type="PROSITE" id="PS50015">
    <property type="entry name" value="SAP_B"/>
    <property type="match status" value="1"/>
</dbReference>
<dbReference type="InterPro" id="IPR011001">
    <property type="entry name" value="Saposin-like"/>
</dbReference>
<organism evidence="4 5">
    <name type="scientific">Goodea atripinnis</name>
    <dbReference type="NCBI Taxonomy" id="208336"/>
    <lineage>
        <taxon>Eukaryota</taxon>
        <taxon>Metazoa</taxon>
        <taxon>Chordata</taxon>
        <taxon>Craniata</taxon>
        <taxon>Vertebrata</taxon>
        <taxon>Euteleostomi</taxon>
        <taxon>Actinopterygii</taxon>
        <taxon>Neopterygii</taxon>
        <taxon>Teleostei</taxon>
        <taxon>Neoteleostei</taxon>
        <taxon>Acanthomorphata</taxon>
        <taxon>Ovalentaria</taxon>
        <taxon>Atherinomorphae</taxon>
        <taxon>Cyprinodontiformes</taxon>
        <taxon>Goodeidae</taxon>
        <taxon>Goodea</taxon>
    </lineage>
</organism>
<keyword evidence="1" id="KW-1015">Disulfide bond</keyword>
<feature type="domain" description="Saposin B-type" evidence="3">
    <location>
        <begin position="15"/>
        <end position="105"/>
    </location>
</feature>